<dbReference type="InterPro" id="IPR009579">
    <property type="entry name" value="DUF1192"/>
</dbReference>
<protein>
    <submittedName>
        <fullName evidence="2">DUF1192 domain-containing protein</fullName>
    </submittedName>
</protein>
<proteinExistence type="predicted"/>
<keyword evidence="3" id="KW-1185">Reference proteome</keyword>
<organism evidence="2 3">
    <name type="scientific">Sphingorhabdus buctiana</name>
    <dbReference type="NCBI Taxonomy" id="1508805"/>
    <lineage>
        <taxon>Bacteria</taxon>
        <taxon>Pseudomonadati</taxon>
        <taxon>Pseudomonadota</taxon>
        <taxon>Alphaproteobacteria</taxon>
        <taxon>Sphingomonadales</taxon>
        <taxon>Sphingomonadaceae</taxon>
        <taxon>Sphingorhabdus</taxon>
    </lineage>
</organism>
<accession>A0ABW4MGP5</accession>
<dbReference type="EMBL" id="JBHUEL010000010">
    <property type="protein sequence ID" value="MFD1767544.1"/>
    <property type="molecule type" value="Genomic_DNA"/>
</dbReference>
<reference evidence="3" key="1">
    <citation type="journal article" date="2019" name="Int. J. Syst. Evol. Microbiol.">
        <title>The Global Catalogue of Microorganisms (GCM) 10K type strain sequencing project: providing services to taxonomists for standard genome sequencing and annotation.</title>
        <authorList>
            <consortium name="The Broad Institute Genomics Platform"/>
            <consortium name="The Broad Institute Genome Sequencing Center for Infectious Disease"/>
            <person name="Wu L."/>
            <person name="Ma J."/>
        </authorList>
    </citation>
    <scope>NUCLEOTIDE SEQUENCE [LARGE SCALE GENOMIC DNA]</scope>
    <source>
        <strain evidence="3">CGMCC 1.12449</strain>
    </source>
</reference>
<sequence>MSGKATATPLAISFEKRRHIDSGEGPVNTRAMDMDDNLPLRGSDPLKLLLREDLDPLSIDELKERIELLKGEIARCEAKIGAASSHRSAADALFRKG</sequence>
<dbReference type="Proteomes" id="UP001597215">
    <property type="component" value="Unassembled WGS sequence"/>
</dbReference>
<evidence type="ECO:0000313" key="2">
    <source>
        <dbReference type="EMBL" id="MFD1767544.1"/>
    </source>
</evidence>
<gene>
    <name evidence="2" type="ORF">ACFSAG_11910</name>
</gene>
<name>A0ABW4MGP5_9SPHN</name>
<comment type="caution">
    <text evidence="2">The sequence shown here is derived from an EMBL/GenBank/DDBJ whole genome shotgun (WGS) entry which is preliminary data.</text>
</comment>
<evidence type="ECO:0000313" key="3">
    <source>
        <dbReference type="Proteomes" id="UP001597215"/>
    </source>
</evidence>
<evidence type="ECO:0000256" key="1">
    <source>
        <dbReference type="SAM" id="MobiDB-lite"/>
    </source>
</evidence>
<dbReference type="Pfam" id="PF06698">
    <property type="entry name" value="DUF1192"/>
    <property type="match status" value="1"/>
</dbReference>
<feature type="region of interest" description="Disordered" evidence="1">
    <location>
        <begin position="17"/>
        <end position="38"/>
    </location>
</feature>